<dbReference type="Gene3D" id="3.40.50.450">
    <property type="match status" value="1"/>
</dbReference>
<accession>A0A3E0HKW9</accession>
<protein>
    <submittedName>
        <fullName evidence="1">Nucleoside 2-deoxyribosyltransferase-like protein</fullName>
    </submittedName>
</protein>
<sequence>MTSPHHADPAPRRPSAQPLYFEAPDYYRPQAVDGPAVFLAGGITGAGRWQDHAVTVLHSRPVVVLNPNRAAFPISDPGAAWEQVSWEQHHLHLPTVLTLFWFPASVTVQPIAMFELGQALGEGHRLVVGAHPGFPREPDVHMLCQLARPGLPVYSDLDDVLAAALAQLT</sequence>
<dbReference type="GO" id="GO:0016740">
    <property type="term" value="F:transferase activity"/>
    <property type="evidence" value="ECO:0007669"/>
    <property type="project" value="UniProtKB-KW"/>
</dbReference>
<proteinExistence type="predicted"/>
<dbReference type="Proteomes" id="UP000256269">
    <property type="component" value="Unassembled WGS sequence"/>
</dbReference>
<evidence type="ECO:0000313" key="1">
    <source>
        <dbReference type="EMBL" id="REH47142.1"/>
    </source>
</evidence>
<dbReference type="Pfam" id="PF15891">
    <property type="entry name" value="Nuc_deoxyri_tr2"/>
    <property type="match status" value="1"/>
</dbReference>
<reference evidence="1 2" key="1">
    <citation type="submission" date="2018-08" db="EMBL/GenBank/DDBJ databases">
        <title>Genomic Encyclopedia of Archaeal and Bacterial Type Strains, Phase II (KMG-II): from individual species to whole genera.</title>
        <authorList>
            <person name="Goeker M."/>
        </authorList>
    </citation>
    <scope>NUCLEOTIDE SEQUENCE [LARGE SCALE GENOMIC DNA]</scope>
    <source>
        <strain evidence="1 2">DSM 45791</strain>
    </source>
</reference>
<keyword evidence="1" id="KW-0808">Transferase</keyword>
<evidence type="ECO:0000313" key="2">
    <source>
        <dbReference type="Proteomes" id="UP000256269"/>
    </source>
</evidence>
<keyword evidence="2" id="KW-1185">Reference proteome</keyword>
<name>A0A3E0HKW9_9PSEU</name>
<dbReference type="RefSeq" id="WP_170217623.1">
    <property type="nucleotide sequence ID" value="NZ_CP144375.1"/>
</dbReference>
<gene>
    <name evidence="1" type="ORF">BCF44_106307</name>
</gene>
<organism evidence="1 2">
    <name type="scientific">Kutzneria buriramensis</name>
    <dbReference type="NCBI Taxonomy" id="1045776"/>
    <lineage>
        <taxon>Bacteria</taxon>
        <taxon>Bacillati</taxon>
        <taxon>Actinomycetota</taxon>
        <taxon>Actinomycetes</taxon>
        <taxon>Pseudonocardiales</taxon>
        <taxon>Pseudonocardiaceae</taxon>
        <taxon>Kutzneria</taxon>
    </lineage>
</organism>
<dbReference type="EMBL" id="QUNO01000006">
    <property type="protein sequence ID" value="REH47142.1"/>
    <property type="molecule type" value="Genomic_DNA"/>
</dbReference>
<dbReference type="AlphaFoldDB" id="A0A3E0HKW9"/>
<comment type="caution">
    <text evidence="1">The sequence shown here is derived from an EMBL/GenBank/DDBJ whole genome shotgun (WGS) entry which is preliminary data.</text>
</comment>
<dbReference type="InterPro" id="IPR039470">
    <property type="entry name" value="Nuc_deoxyri_tr2"/>
</dbReference>